<dbReference type="InterPro" id="IPR018946">
    <property type="entry name" value="PhoD-like_MPP"/>
</dbReference>
<organism evidence="2 3">
    <name type="scientific">Colwellia echini</name>
    <dbReference type="NCBI Taxonomy" id="1982103"/>
    <lineage>
        <taxon>Bacteria</taxon>
        <taxon>Pseudomonadati</taxon>
        <taxon>Pseudomonadota</taxon>
        <taxon>Gammaproteobacteria</taxon>
        <taxon>Alteromonadales</taxon>
        <taxon>Colwelliaceae</taxon>
        <taxon>Colwellia</taxon>
    </lineage>
</organism>
<dbReference type="Pfam" id="PF09423">
    <property type="entry name" value="PhoD"/>
    <property type="match status" value="1"/>
</dbReference>
<dbReference type="PANTHER" id="PTHR33987">
    <property type="entry name" value="CALCINEURIN-LIKE METALLO-PHOSPHOESTERASE SUPERFAMILY PROTEIN"/>
    <property type="match status" value="1"/>
</dbReference>
<dbReference type="PANTHER" id="PTHR33987:SF1">
    <property type="entry name" value="CALCINEURIN-LIKE METALLO-PHOSPHOESTERASE SUPERFAMILY PROTEIN"/>
    <property type="match status" value="1"/>
</dbReference>
<evidence type="ECO:0000259" key="1">
    <source>
        <dbReference type="Pfam" id="PF09423"/>
    </source>
</evidence>
<dbReference type="InterPro" id="IPR038607">
    <property type="entry name" value="PhoD-like_sf"/>
</dbReference>
<dbReference type="Gene3D" id="3.60.21.70">
    <property type="entry name" value="PhoD-like phosphatase"/>
    <property type="match status" value="1"/>
</dbReference>
<reference evidence="2 3" key="1">
    <citation type="submission" date="2019-08" db="EMBL/GenBank/DDBJ databases">
        <title>Microbe sample from Colwellia echini.</title>
        <authorList>
            <person name="Christiansen L."/>
            <person name="Pathiraja D."/>
            <person name="Schultz-Johansen M."/>
            <person name="Choi I.-G."/>
            <person name="Stougaard P."/>
        </authorList>
    </citation>
    <scope>NUCLEOTIDE SEQUENCE [LARGE SCALE GENOMIC DNA]</scope>
    <source>
        <strain evidence="2 3">A3</strain>
    </source>
</reference>
<evidence type="ECO:0000313" key="2">
    <source>
        <dbReference type="EMBL" id="TYK66663.1"/>
    </source>
</evidence>
<gene>
    <name evidence="2" type="ORF">CWS31_004845</name>
</gene>
<dbReference type="InterPro" id="IPR029052">
    <property type="entry name" value="Metallo-depent_PP-like"/>
</dbReference>
<evidence type="ECO:0000313" key="3">
    <source>
        <dbReference type="Proteomes" id="UP000815846"/>
    </source>
</evidence>
<dbReference type="EMBL" id="PJAI02000003">
    <property type="protein sequence ID" value="TYK66663.1"/>
    <property type="molecule type" value="Genomic_DNA"/>
</dbReference>
<keyword evidence="3" id="KW-1185">Reference proteome</keyword>
<proteinExistence type="predicted"/>
<dbReference type="SUPFAM" id="SSF56300">
    <property type="entry name" value="Metallo-dependent phosphatases"/>
    <property type="match status" value="1"/>
</dbReference>
<protein>
    <recommendedName>
        <fullName evidence="1">PhoD-like phosphatase metallophosphatase domain-containing protein</fullName>
    </recommendedName>
</protein>
<sequence>MTKIAFASCCRYEAFPHIPHNLKQAEWKVVEDSNPDYLFLLGDQIYMDYGLRFFSQEPIGSPEKLSLVDFEAKMSAKYAQQFSVPHFNSLVTKMRDQNALFATWDDHDFAWDNASGICVPEDKKQVSTRLFKTWVLGESKPDNSPIYRYVDLPIDKPVARFIILDNRSFASPIKKHSDKQCKCRTEPKTPSMLGETQLSFLLDKMQHNLPHTFICAGVTLTQGSENWSKFKTEYRLFCQAVQASKSNVFFVGGDIHKNKLLKPDRKRPCYEIISSGISINYLGMPFNFDDRHNWGSIEFDENKVTVELNTVKVDNLGGAKAMEPIIRNLL</sequence>
<dbReference type="RefSeq" id="WP_101344745.1">
    <property type="nucleotide sequence ID" value="NZ_PJAI02000003.1"/>
</dbReference>
<accession>A0ABY3MZK6</accession>
<comment type="caution">
    <text evidence="2">The sequence shown here is derived from an EMBL/GenBank/DDBJ whole genome shotgun (WGS) entry which is preliminary data.</text>
</comment>
<name>A0ABY3MZK6_9GAMM</name>
<feature type="domain" description="PhoD-like phosphatase metallophosphatase" evidence="1">
    <location>
        <begin position="5"/>
        <end position="279"/>
    </location>
</feature>
<dbReference type="Proteomes" id="UP000815846">
    <property type="component" value="Unassembled WGS sequence"/>
</dbReference>